<proteinExistence type="predicted"/>
<comment type="caution">
    <text evidence="1">The sequence shown here is derived from an EMBL/GenBank/DDBJ whole genome shotgun (WGS) entry which is preliminary data.</text>
</comment>
<keyword evidence="2" id="KW-1185">Reference proteome</keyword>
<gene>
    <name evidence="1" type="ORF">HMPREF9319_0908</name>
</gene>
<sequence>MIYSIITNFKIIINIDTINNISIIIYIDNHDIERRDKLHKEVKADMEKKNYINAQELSSMLGISVSRAYRVIRKLNEELEEKGYLVIAGRVLTKYFEQRWFSGN</sequence>
<organism evidence="1 2">
    <name type="scientific">Streptococcus equinus ATCC 700338</name>
    <dbReference type="NCBI Taxonomy" id="864569"/>
    <lineage>
        <taxon>Bacteria</taxon>
        <taxon>Bacillati</taxon>
        <taxon>Bacillota</taxon>
        <taxon>Bacilli</taxon>
        <taxon>Lactobacillales</taxon>
        <taxon>Streptococcaceae</taxon>
        <taxon>Streptococcus</taxon>
    </lineage>
</organism>
<dbReference type="AlphaFoldDB" id="E0PDI5"/>
<evidence type="ECO:0000313" key="1">
    <source>
        <dbReference type="EMBL" id="EFM27345.1"/>
    </source>
</evidence>
<dbReference type="Proteomes" id="UP000004290">
    <property type="component" value="Unassembled WGS sequence"/>
</dbReference>
<reference evidence="1 2" key="1">
    <citation type="submission" date="2010-07" db="EMBL/GenBank/DDBJ databases">
        <authorList>
            <person name="Muzny D."/>
            <person name="Qin X."/>
            <person name="Deng J."/>
            <person name="Jiang H."/>
            <person name="Liu Y."/>
            <person name="Qu J."/>
            <person name="Song X.-Z."/>
            <person name="Zhang L."/>
            <person name="Thornton R."/>
            <person name="Coyle M."/>
            <person name="Francisco L."/>
            <person name="Jackson L."/>
            <person name="Javaid M."/>
            <person name="Korchina V."/>
            <person name="Kovar C."/>
            <person name="Mata R."/>
            <person name="Mathew T."/>
            <person name="Ngo R."/>
            <person name="Nguyen L."/>
            <person name="Nguyen N."/>
            <person name="Okwuonu G."/>
            <person name="Ongeri F."/>
            <person name="Pham C."/>
            <person name="Simmons D."/>
            <person name="Wilczek-Boney K."/>
            <person name="Hale W."/>
            <person name="Jakkamsetti A."/>
            <person name="Pham P."/>
            <person name="Ruth R."/>
            <person name="San Lucas F."/>
            <person name="Warren J."/>
            <person name="Zhang J."/>
            <person name="Zhao Z."/>
            <person name="Zhou C."/>
            <person name="Zhu D."/>
            <person name="Lee S."/>
            <person name="Bess C."/>
            <person name="Blankenburg K."/>
            <person name="Forbes L."/>
            <person name="Fu Q."/>
            <person name="Gubbala S."/>
            <person name="Hirani K."/>
            <person name="Jayaseelan J.C."/>
            <person name="Lara F."/>
            <person name="Munidasa M."/>
            <person name="Palculict T."/>
            <person name="Patil S."/>
            <person name="Pu L.-L."/>
            <person name="Saada N."/>
            <person name="Tang L."/>
            <person name="Weissenberger G."/>
            <person name="Zhu Y."/>
            <person name="Hemphill L."/>
            <person name="Shang Y."/>
            <person name="Youmans B."/>
            <person name="Ayvaz T."/>
            <person name="Ross M."/>
            <person name="Santibanez J."/>
            <person name="Aqrawi P."/>
            <person name="Gross S."/>
            <person name="Joshi V."/>
            <person name="Fowler G."/>
            <person name="Nazareth L."/>
            <person name="Reid J."/>
            <person name="Worley K."/>
            <person name="Petrosino J."/>
            <person name="Highlander S."/>
            <person name="Gibbs R."/>
        </authorList>
    </citation>
    <scope>NUCLEOTIDE SEQUENCE [LARGE SCALE GENOMIC DNA]</scope>
    <source>
        <strain evidence="1 2">ATCC 700338</strain>
    </source>
</reference>
<dbReference type="HOGENOM" id="CLU_2248567_0_0_9"/>
<evidence type="ECO:0000313" key="2">
    <source>
        <dbReference type="Proteomes" id="UP000004290"/>
    </source>
</evidence>
<protein>
    <submittedName>
        <fullName evidence="1">Uncharacterized protein</fullName>
    </submittedName>
</protein>
<dbReference type="EMBL" id="AEEL01000014">
    <property type="protein sequence ID" value="EFM27345.1"/>
    <property type="molecule type" value="Genomic_DNA"/>
</dbReference>
<name>E0PDI5_STREI</name>
<accession>E0PDI5</accession>